<dbReference type="STRING" id="235985.SAMN05414137_110114"/>
<evidence type="ECO:0000313" key="2">
    <source>
        <dbReference type="Proteomes" id="UP000183015"/>
    </source>
</evidence>
<dbReference type="EMBL" id="FOAZ01000010">
    <property type="protein sequence ID" value="SEL59219.1"/>
    <property type="molecule type" value="Genomic_DNA"/>
</dbReference>
<keyword evidence="2" id="KW-1185">Reference proteome</keyword>
<accession>A0A1H7RGI7</accession>
<sequence length="72" mass="7721">MSKTSSFDNVGKVFSTAVIQISLKAALQTEKALSHTPAQLGHFETMSQSIMQQVTLANCGHLSNPSKATKSR</sequence>
<organism evidence="1 2">
    <name type="scientific">Streptacidiphilus jiangxiensis</name>
    <dbReference type="NCBI Taxonomy" id="235985"/>
    <lineage>
        <taxon>Bacteria</taxon>
        <taxon>Bacillati</taxon>
        <taxon>Actinomycetota</taxon>
        <taxon>Actinomycetes</taxon>
        <taxon>Kitasatosporales</taxon>
        <taxon>Streptomycetaceae</taxon>
        <taxon>Streptacidiphilus</taxon>
    </lineage>
</organism>
<dbReference type="Proteomes" id="UP000183015">
    <property type="component" value="Unassembled WGS sequence"/>
</dbReference>
<evidence type="ECO:0000313" key="1">
    <source>
        <dbReference type="EMBL" id="SEL59219.1"/>
    </source>
</evidence>
<dbReference type="AlphaFoldDB" id="A0A1H7RGI7"/>
<reference evidence="2" key="1">
    <citation type="submission" date="2016-10" db="EMBL/GenBank/DDBJ databases">
        <authorList>
            <person name="Varghese N."/>
        </authorList>
    </citation>
    <scope>NUCLEOTIDE SEQUENCE [LARGE SCALE GENOMIC DNA]</scope>
    <source>
        <strain evidence="2">DSM 45096 / BCRC 16803 / CGMCC 4.1857 / CIP 109030 / JCM 12277 / KCTC 19219 / NBRC 100920 / 33214</strain>
    </source>
</reference>
<gene>
    <name evidence="1" type="ORF">SAMN05414137_110114</name>
</gene>
<proteinExistence type="predicted"/>
<protein>
    <submittedName>
        <fullName evidence="1">Uncharacterized protein</fullName>
    </submittedName>
</protein>
<name>A0A1H7RGI7_STRJI</name>